<accession>A0A7J6TAY7</accession>
<comment type="caution">
    <text evidence="2">The sequence shown here is derived from an EMBL/GenBank/DDBJ whole genome shotgun (WGS) entry which is preliminary data.</text>
</comment>
<protein>
    <submittedName>
        <fullName evidence="2">Uncharacterized protein</fullName>
    </submittedName>
</protein>
<feature type="chain" id="PRO_5029446463" evidence="1">
    <location>
        <begin position="20"/>
        <end position="211"/>
    </location>
</feature>
<reference evidence="2 3" key="1">
    <citation type="submission" date="2020-04" db="EMBL/GenBank/DDBJ databases">
        <title>Perkinsus olseni comparative genomics.</title>
        <authorList>
            <person name="Bogema D.R."/>
        </authorList>
    </citation>
    <scope>NUCLEOTIDE SEQUENCE [LARGE SCALE GENOMIC DNA]</scope>
    <source>
        <strain evidence="2">ATCC PRA-205</strain>
    </source>
</reference>
<evidence type="ECO:0000313" key="3">
    <source>
        <dbReference type="Proteomes" id="UP000574390"/>
    </source>
</evidence>
<dbReference type="Proteomes" id="UP000574390">
    <property type="component" value="Unassembled WGS sequence"/>
</dbReference>
<name>A0A7J6TAY7_PEROL</name>
<organism evidence="2 3">
    <name type="scientific">Perkinsus olseni</name>
    <name type="common">Perkinsus atlanticus</name>
    <dbReference type="NCBI Taxonomy" id="32597"/>
    <lineage>
        <taxon>Eukaryota</taxon>
        <taxon>Sar</taxon>
        <taxon>Alveolata</taxon>
        <taxon>Perkinsozoa</taxon>
        <taxon>Perkinsea</taxon>
        <taxon>Perkinsida</taxon>
        <taxon>Perkinsidae</taxon>
        <taxon>Perkinsus</taxon>
    </lineage>
</organism>
<proteinExistence type="predicted"/>
<gene>
    <name evidence="2" type="ORF">FOZ62_001541</name>
</gene>
<feature type="signal peptide" evidence="1">
    <location>
        <begin position="1"/>
        <end position="19"/>
    </location>
</feature>
<evidence type="ECO:0000313" key="2">
    <source>
        <dbReference type="EMBL" id="KAF4742255.1"/>
    </source>
</evidence>
<sequence length="211" mass="24841">MPFHPSCVVLLSVIAGTVALGSSNRRYERFWALQRRGIYIEEVMSGCRIRQQAPLEPMEFTFKMNWKDEETRPGPPGEVSYTFLKDLNNERKYKFEKKWRHYELYRGAMKRYFIDDEDWEEMRDAGLLPLGHLSSETLKILEENAARLSYYPIDVVGCARIVDAIINDPPPGYGKYKGSSEWILKFHRVHDDELTERIQKQEGEKRENTRS</sequence>
<dbReference type="AlphaFoldDB" id="A0A7J6TAY7"/>
<dbReference type="EMBL" id="JABANM010008652">
    <property type="protein sequence ID" value="KAF4742255.1"/>
    <property type="molecule type" value="Genomic_DNA"/>
</dbReference>
<keyword evidence="1" id="KW-0732">Signal</keyword>
<evidence type="ECO:0000256" key="1">
    <source>
        <dbReference type="SAM" id="SignalP"/>
    </source>
</evidence>